<feature type="region of interest" description="Disordered" evidence="2">
    <location>
        <begin position="26"/>
        <end position="49"/>
    </location>
</feature>
<feature type="signal peptide" evidence="3">
    <location>
        <begin position="1"/>
        <end position="19"/>
    </location>
</feature>
<keyword evidence="1 3" id="KW-0732">Signal</keyword>
<reference evidence="4 5" key="1">
    <citation type="submission" date="2020-08" db="EMBL/GenBank/DDBJ databases">
        <title>Genomic Encyclopedia of Type Strains, Phase IV (KMG-IV): sequencing the most valuable type-strain genomes for metagenomic binning, comparative biology and taxonomic classification.</title>
        <authorList>
            <person name="Goeker M."/>
        </authorList>
    </citation>
    <scope>NUCLEOTIDE SEQUENCE [LARGE SCALE GENOMIC DNA]</scope>
    <source>
        <strain evidence="4 5">DSM 11275</strain>
    </source>
</reference>
<dbReference type="PANTHER" id="PTHR36571:SF1">
    <property type="entry name" value="PROTEIN YGIW"/>
    <property type="match status" value="1"/>
</dbReference>
<dbReference type="EMBL" id="JACHGO010000003">
    <property type="protein sequence ID" value="MBB5143260.1"/>
    <property type="molecule type" value="Genomic_DNA"/>
</dbReference>
<evidence type="ECO:0000256" key="3">
    <source>
        <dbReference type="SAM" id="SignalP"/>
    </source>
</evidence>
<dbReference type="InterPro" id="IPR036700">
    <property type="entry name" value="BOBF_sf"/>
</dbReference>
<comment type="caution">
    <text evidence="4">The sequence shown here is derived from an EMBL/GenBank/DDBJ whole genome shotgun (WGS) entry which is preliminary data.</text>
</comment>
<dbReference type="Proteomes" id="UP000539075">
    <property type="component" value="Unassembled WGS sequence"/>
</dbReference>
<evidence type="ECO:0000256" key="1">
    <source>
        <dbReference type="ARBA" id="ARBA00022729"/>
    </source>
</evidence>
<evidence type="ECO:0000256" key="2">
    <source>
        <dbReference type="SAM" id="MobiDB-lite"/>
    </source>
</evidence>
<protein>
    <submittedName>
        <fullName evidence="4">Uncharacterized protein (TIGR00156 family)</fullName>
    </submittedName>
</protein>
<dbReference type="Pfam" id="PF04076">
    <property type="entry name" value="BOF"/>
    <property type="match status" value="1"/>
</dbReference>
<feature type="chain" id="PRO_5031071412" evidence="3">
    <location>
        <begin position="20"/>
        <end position="142"/>
    </location>
</feature>
<name>A0A7W8C0A7_9BACT</name>
<dbReference type="InterPro" id="IPR005220">
    <property type="entry name" value="CarO-like"/>
</dbReference>
<dbReference type="SUPFAM" id="SSF101756">
    <property type="entry name" value="Hypothetical protein YgiW"/>
    <property type="match status" value="1"/>
</dbReference>
<evidence type="ECO:0000313" key="5">
    <source>
        <dbReference type="Proteomes" id="UP000539075"/>
    </source>
</evidence>
<keyword evidence="5" id="KW-1185">Reference proteome</keyword>
<dbReference type="NCBIfam" id="NF033674">
    <property type="entry name" value="stress_OB_fold"/>
    <property type="match status" value="1"/>
</dbReference>
<dbReference type="RefSeq" id="WP_183718618.1">
    <property type="nucleotide sequence ID" value="NZ_JACHGO010000003.1"/>
</dbReference>
<gene>
    <name evidence="4" type="ORF">HNQ38_001348</name>
</gene>
<evidence type="ECO:0000313" key="4">
    <source>
        <dbReference type="EMBL" id="MBB5143260.1"/>
    </source>
</evidence>
<dbReference type="Gene3D" id="2.40.50.200">
    <property type="entry name" value="Bacterial OB-fold"/>
    <property type="match status" value="1"/>
</dbReference>
<organism evidence="4 5">
    <name type="scientific">Desulfovibrio intestinalis</name>
    <dbReference type="NCBI Taxonomy" id="58621"/>
    <lineage>
        <taxon>Bacteria</taxon>
        <taxon>Pseudomonadati</taxon>
        <taxon>Thermodesulfobacteriota</taxon>
        <taxon>Desulfovibrionia</taxon>
        <taxon>Desulfovibrionales</taxon>
        <taxon>Desulfovibrionaceae</taxon>
        <taxon>Desulfovibrio</taxon>
    </lineage>
</organism>
<sequence length="142" mass="15013">MRYLLVLIMAAALAIPAHAAEKAAPAGESQSIASPAPHKAKPQHEKGQGMTNLHEVDTVAKALKAPDKSPVMIVGNIVEKVDGKKNHYVVDDGTGRMTVVIGTKTLKGTELTPDMKVRLMGKVKAKQGKAPVVGVRALHLVK</sequence>
<dbReference type="AlphaFoldDB" id="A0A7W8C0A7"/>
<accession>A0A7W8C0A7</accession>
<dbReference type="PANTHER" id="PTHR36571">
    <property type="entry name" value="PROTEIN YGIW"/>
    <property type="match status" value="1"/>
</dbReference>
<proteinExistence type="predicted"/>